<evidence type="ECO:0000313" key="1">
    <source>
        <dbReference type="EMBL" id="KAL3771367.1"/>
    </source>
</evidence>
<gene>
    <name evidence="1" type="ORF">ACHAWU_004640</name>
</gene>
<dbReference type="Proteomes" id="UP001530293">
    <property type="component" value="Unassembled WGS sequence"/>
</dbReference>
<name>A0ABD3N9Y2_9STRA</name>
<dbReference type="AlphaFoldDB" id="A0ABD3N9Y2"/>
<dbReference type="EMBL" id="JALLBG020000024">
    <property type="protein sequence ID" value="KAL3771367.1"/>
    <property type="molecule type" value="Genomic_DNA"/>
</dbReference>
<evidence type="ECO:0000313" key="2">
    <source>
        <dbReference type="Proteomes" id="UP001530293"/>
    </source>
</evidence>
<protein>
    <submittedName>
        <fullName evidence="1">Uncharacterized protein</fullName>
    </submittedName>
</protein>
<reference evidence="1 2" key="1">
    <citation type="submission" date="2024-10" db="EMBL/GenBank/DDBJ databases">
        <title>Updated reference genomes for cyclostephanoid diatoms.</title>
        <authorList>
            <person name="Roberts W.R."/>
            <person name="Alverson A.J."/>
        </authorList>
    </citation>
    <scope>NUCLEOTIDE SEQUENCE [LARGE SCALE GENOMIC DNA]</scope>
    <source>
        <strain evidence="1 2">AJA232-27</strain>
    </source>
</reference>
<comment type="caution">
    <text evidence="1">The sequence shown here is derived from an EMBL/GenBank/DDBJ whole genome shotgun (WGS) entry which is preliminary data.</text>
</comment>
<accession>A0ABD3N9Y2</accession>
<keyword evidence="2" id="KW-1185">Reference proteome</keyword>
<sequence length="69" mass="7603">MMRLPKSAKSFSVSLSLSLKQSATSSRDLFPHERMNVKYQSGECVSACNGDTNVHRQTHDSAETEVSSL</sequence>
<proteinExistence type="predicted"/>
<organism evidence="1 2">
    <name type="scientific">Discostella pseudostelligera</name>
    <dbReference type="NCBI Taxonomy" id="259834"/>
    <lineage>
        <taxon>Eukaryota</taxon>
        <taxon>Sar</taxon>
        <taxon>Stramenopiles</taxon>
        <taxon>Ochrophyta</taxon>
        <taxon>Bacillariophyta</taxon>
        <taxon>Coscinodiscophyceae</taxon>
        <taxon>Thalassiosirophycidae</taxon>
        <taxon>Stephanodiscales</taxon>
        <taxon>Stephanodiscaceae</taxon>
        <taxon>Discostella</taxon>
    </lineage>
</organism>